<dbReference type="Gene3D" id="3.50.50.60">
    <property type="entry name" value="FAD/NAD(P)-binding domain"/>
    <property type="match status" value="1"/>
</dbReference>
<protein>
    <submittedName>
        <fullName evidence="3">Glycine/D-amino acid oxidase</fullName>
    </submittedName>
</protein>
<evidence type="ECO:0000259" key="2">
    <source>
        <dbReference type="Pfam" id="PF01266"/>
    </source>
</evidence>
<dbReference type="GO" id="GO:0005737">
    <property type="term" value="C:cytoplasm"/>
    <property type="evidence" value="ECO:0007669"/>
    <property type="project" value="TreeGrafter"/>
</dbReference>
<dbReference type="Proteomes" id="UP000199377">
    <property type="component" value="Unassembled WGS sequence"/>
</dbReference>
<dbReference type="SUPFAM" id="SSF51971">
    <property type="entry name" value="Nucleotide-binding domain"/>
    <property type="match status" value="1"/>
</dbReference>
<dbReference type="STRING" id="1114924.SAMN05216258_10486"/>
<sequence>MTSGTGIDVLVAGGGAFGLWTALACLKRGMRVAVADAGRIGAAGASATPTGALAPHQPGRPTPLKRLQAQALAGLPEALAALEAETGLGVGYARPGRLSILPDAAARERAETRLPALREAQGEACAIRVPGAWPEGWLEAEAALFDPATARLDGARLLAALRAACEARGARMLDGAVLLDPAPRAEGFALSTGPLRAGRLALATGAAAFAAAGLAGGPEHGQAARLGLAAPEGAPVIMGRGLWIVPHADGTVGVGATAEKGRADLRTDAQLDAVVARARALCPLLRDAPVLARWAGLRPRATSRDPVVGPLPDRPQVVVAGGGQRIGLALAPLCAEAAAGFLAGDPPPDWPAGFLPAAHLPA</sequence>
<name>A0A1I3F618_9RHOB</name>
<reference evidence="3 4" key="1">
    <citation type="submission" date="2016-10" db="EMBL/GenBank/DDBJ databases">
        <authorList>
            <person name="de Groot N.N."/>
        </authorList>
    </citation>
    <scope>NUCLEOTIDE SEQUENCE [LARGE SCALE GENOMIC DNA]</scope>
    <source>
        <strain evidence="3 4">CGMCC 1.11030</strain>
    </source>
</reference>
<evidence type="ECO:0000313" key="4">
    <source>
        <dbReference type="Proteomes" id="UP000199377"/>
    </source>
</evidence>
<gene>
    <name evidence="3" type="ORF">SAMN05216258_10486</name>
</gene>
<dbReference type="GO" id="GO:0016491">
    <property type="term" value="F:oxidoreductase activity"/>
    <property type="evidence" value="ECO:0007669"/>
    <property type="project" value="UniProtKB-KW"/>
</dbReference>
<dbReference type="RefSeq" id="WP_092859393.1">
    <property type="nucleotide sequence ID" value="NZ_FOQH01000004.1"/>
</dbReference>
<evidence type="ECO:0000313" key="3">
    <source>
        <dbReference type="EMBL" id="SFI06658.1"/>
    </source>
</evidence>
<accession>A0A1I3F618</accession>
<dbReference type="InterPro" id="IPR036188">
    <property type="entry name" value="FAD/NAD-bd_sf"/>
</dbReference>
<dbReference type="AlphaFoldDB" id="A0A1I3F618"/>
<proteinExistence type="predicted"/>
<dbReference type="Pfam" id="PF01266">
    <property type="entry name" value="DAO"/>
    <property type="match status" value="1"/>
</dbReference>
<evidence type="ECO:0000256" key="1">
    <source>
        <dbReference type="ARBA" id="ARBA00023002"/>
    </source>
</evidence>
<dbReference type="Gene3D" id="3.30.9.10">
    <property type="entry name" value="D-Amino Acid Oxidase, subunit A, domain 2"/>
    <property type="match status" value="1"/>
</dbReference>
<keyword evidence="4" id="KW-1185">Reference proteome</keyword>
<organism evidence="3 4">
    <name type="scientific">Albimonas pacifica</name>
    <dbReference type="NCBI Taxonomy" id="1114924"/>
    <lineage>
        <taxon>Bacteria</taxon>
        <taxon>Pseudomonadati</taxon>
        <taxon>Pseudomonadota</taxon>
        <taxon>Alphaproteobacteria</taxon>
        <taxon>Rhodobacterales</taxon>
        <taxon>Paracoccaceae</taxon>
        <taxon>Albimonas</taxon>
    </lineage>
</organism>
<dbReference type="EMBL" id="FOQH01000004">
    <property type="protein sequence ID" value="SFI06658.1"/>
    <property type="molecule type" value="Genomic_DNA"/>
</dbReference>
<dbReference type="OrthoDB" id="7818064at2"/>
<dbReference type="InterPro" id="IPR006076">
    <property type="entry name" value="FAD-dep_OxRdtase"/>
</dbReference>
<feature type="domain" description="FAD dependent oxidoreductase" evidence="2">
    <location>
        <begin position="8"/>
        <end position="339"/>
    </location>
</feature>
<dbReference type="PANTHER" id="PTHR13847:SF289">
    <property type="entry name" value="GLYCINE OXIDASE"/>
    <property type="match status" value="1"/>
</dbReference>
<keyword evidence="1" id="KW-0560">Oxidoreductase</keyword>
<dbReference type="PANTHER" id="PTHR13847">
    <property type="entry name" value="SARCOSINE DEHYDROGENASE-RELATED"/>
    <property type="match status" value="1"/>
</dbReference>